<sequence>MNSKIKILLALMLASVLFFSGCGGNDPVEPEQETQPESAPSENVEAAEVSSLTTEEVQAIVEADDWVLVDTRLNDAYIGWALEGVSRGGHLPGAVDFSANWLVTDHPELDAALEKALDEKGITPDKNILLYDANGTDAQAVKGYLEGKGYENLFLYDVKEWADDQGLPMERYANYHLVVPAYVVNEIIEGRKPETFENAGEIKIVEASWGEEETSYANGHVPGSFHINTDLVEPPPDWMLADAETLTDFALEYGFTVDDTVIVTSEYQMAAYRVAVVLRYMGVQDVRVLNGGLGAWIAAGYEVETDRHDPVPVTDFGAVIPANPELIVTIDELKNALATDDQFVLVDNRTWEEHIGETSGYSYHDKAGRIPGAVFGHAGYDDANSLQHFQNVDMTMRNGDEIKALWTGEGINLNKHLSFMCGSGWRAAEVLYYAQVMGLENTSLYSDGWIGWSNDPSNPVETGIPQ</sequence>
<dbReference type="InterPro" id="IPR001763">
    <property type="entry name" value="Rhodanese-like_dom"/>
</dbReference>
<reference evidence="6 7" key="1">
    <citation type="submission" date="2024-04" db="EMBL/GenBank/DDBJ databases">
        <title>Genome sequencing and metabolic network reconstruction of aminoacids and betaine degradation by Anoxynatronum sibiricum.</title>
        <authorList>
            <person name="Detkova E.N."/>
            <person name="Boltjanskaja Y.V."/>
            <person name="Mardanov A.V."/>
            <person name="Kevbrin V."/>
        </authorList>
    </citation>
    <scope>NUCLEOTIDE SEQUENCE [LARGE SCALE GENOMIC DNA]</scope>
    <source>
        <strain evidence="6 7">Z-7981</strain>
    </source>
</reference>
<dbReference type="EC" id="2.8.1.1" evidence="1"/>
<organism evidence="6 7">
    <name type="scientific">Anoxynatronum sibiricum</name>
    <dbReference type="NCBI Taxonomy" id="210623"/>
    <lineage>
        <taxon>Bacteria</taxon>
        <taxon>Bacillati</taxon>
        <taxon>Bacillota</taxon>
        <taxon>Clostridia</taxon>
        <taxon>Eubacteriales</taxon>
        <taxon>Clostridiaceae</taxon>
        <taxon>Anoxynatronum</taxon>
    </lineage>
</organism>
<dbReference type="Proteomes" id="UP001407405">
    <property type="component" value="Unassembled WGS sequence"/>
</dbReference>
<dbReference type="PROSITE" id="PS50206">
    <property type="entry name" value="RHODANESE_3"/>
    <property type="match status" value="3"/>
</dbReference>
<evidence type="ECO:0000259" key="5">
    <source>
        <dbReference type="PROSITE" id="PS50206"/>
    </source>
</evidence>
<dbReference type="PROSITE" id="PS51257">
    <property type="entry name" value="PROKAR_LIPOPROTEIN"/>
    <property type="match status" value="1"/>
</dbReference>
<name>A0ABU9VTI1_9CLOT</name>
<feature type="domain" description="Rhodanese" evidence="5">
    <location>
        <begin position="339"/>
        <end position="461"/>
    </location>
</feature>
<comment type="catalytic activity">
    <reaction evidence="3">
        <text>thiosulfate + hydrogen cyanide = thiocyanate + sulfite + 2 H(+)</text>
        <dbReference type="Rhea" id="RHEA:16881"/>
        <dbReference type="ChEBI" id="CHEBI:15378"/>
        <dbReference type="ChEBI" id="CHEBI:17359"/>
        <dbReference type="ChEBI" id="CHEBI:18022"/>
        <dbReference type="ChEBI" id="CHEBI:18407"/>
        <dbReference type="ChEBI" id="CHEBI:33542"/>
        <dbReference type="EC" id="2.8.1.1"/>
    </reaction>
</comment>
<keyword evidence="7" id="KW-1185">Reference proteome</keyword>
<dbReference type="PANTHER" id="PTHR43855:SF1">
    <property type="entry name" value="THIOSULFATE SULFURTRANSFERASE"/>
    <property type="match status" value="1"/>
</dbReference>
<keyword evidence="4" id="KW-0732">Signal</keyword>
<proteinExistence type="predicted"/>
<evidence type="ECO:0000256" key="4">
    <source>
        <dbReference type="SAM" id="SignalP"/>
    </source>
</evidence>
<dbReference type="SMART" id="SM00450">
    <property type="entry name" value="RHOD"/>
    <property type="match status" value="3"/>
</dbReference>
<feature type="signal peptide" evidence="4">
    <location>
        <begin position="1"/>
        <end position="24"/>
    </location>
</feature>
<dbReference type="PANTHER" id="PTHR43855">
    <property type="entry name" value="THIOSULFATE SULFURTRANSFERASE"/>
    <property type="match status" value="1"/>
</dbReference>
<dbReference type="Pfam" id="PF00581">
    <property type="entry name" value="Rhodanese"/>
    <property type="match status" value="3"/>
</dbReference>
<keyword evidence="2" id="KW-0677">Repeat</keyword>
<dbReference type="RefSeq" id="WP_343185770.1">
    <property type="nucleotide sequence ID" value="NZ_JBCITM010000007.1"/>
</dbReference>
<gene>
    <name evidence="6" type="ORF">AAIG11_08160</name>
</gene>
<dbReference type="InterPro" id="IPR036873">
    <property type="entry name" value="Rhodanese-like_dom_sf"/>
</dbReference>
<dbReference type="InterPro" id="IPR051126">
    <property type="entry name" value="Thiosulfate_sulfurtransferase"/>
</dbReference>
<protein>
    <recommendedName>
        <fullName evidence="1">thiosulfate sulfurtransferase</fullName>
        <ecNumber evidence="1">2.8.1.1</ecNumber>
    </recommendedName>
</protein>
<evidence type="ECO:0000313" key="7">
    <source>
        <dbReference type="Proteomes" id="UP001407405"/>
    </source>
</evidence>
<feature type="chain" id="PRO_5045885185" description="thiosulfate sulfurtransferase" evidence="4">
    <location>
        <begin position="25"/>
        <end position="466"/>
    </location>
</feature>
<dbReference type="SUPFAM" id="SSF52821">
    <property type="entry name" value="Rhodanese/Cell cycle control phosphatase"/>
    <property type="match status" value="3"/>
</dbReference>
<accession>A0ABU9VTI1</accession>
<dbReference type="CDD" id="cd01448">
    <property type="entry name" value="TST_Repeat_1"/>
    <property type="match status" value="1"/>
</dbReference>
<evidence type="ECO:0000256" key="3">
    <source>
        <dbReference type="ARBA" id="ARBA00047549"/>
    </source>
</evidence>
<feature type="domain" description="Rhodanese" evidence="5">
    <location>
        <begin position="62"/>
        <end position="170"/>
    </location>
</feature>
<comment type="caution">
    <text evidence="6">The sequence shown here is derived from an EMBL/GenBank/DDBJ whole genome shotgun (WGS) entry which is preliminary data.</text>
</comment>
<evidence type="ECO:0000313" key="6">
    <source>
        <dbReference type="EMBL" id="MEN1760442.1"/>
    </source>
</evidence>
<feature type="domain" description="Rhodanese" evidence="5">
    <location>
        <begin position="198"/>
        <end position="305"/>
    </location>
</feature>
<dbReference type="Gene3D" id="3.40.250.10">
    <property type="entry name" value="Rhodanese-like domain"/>
    <property type="match status" value="3"/>
</dbReference>
<evidence type="ECO:0000256" key="1">
    <source>
        <dbReference type="ARBA" id="ARBA00012245"/>
    </source>
</evidence>
<dbReference type="EMBL" id="JBCITM010000007">
    <property type="protein sequence ID" value="MEN1760442.1"/>
    <property type="molecule type" value="Genomic_DNA"/>
</dbReference>
<evidence type="ECO:0000256" key="2">
    <source>
        <dbReference type="ARBA" id="ARBA00022737"/>
    </source>
</evidence>